<dbReference type="GO" id="GO:0016020">
    <property type="term" value="C:membrane"/>
    <property type="evidence" value="ECO:0007669"/>
    <property type="project" value="UniProtKB-SubCell"/>
</dbReference>
<dbReference type="InterPro" id="IPR018448">
    <property type="entry name" value="TatB"/>
</dbReference>
<keyword evidence="7" id="KW-0811">Translocation</keyword>
<dbReference type="EMBL" id="LAZR01000070">
    <property type="protein sequence ID" value="KKN95432.1"/>
    <property type="molecule type" value="Genomic_DNA"/>
</dbReference>
<organism evidence="9">
    <name type="scientific">marine sediment metagenome</name>
    <dbReference type="NCBI Taxonomy" id="412755"/>
    <lineage>
        <taxon>unclassified sequences</taxon>
        <taxon>metagenomes</taxon>
        <taxon>ecological metagenomes</taxon>
    </lineage>
</organism>
<evidence type="ECO:0000256" key="4">
    <source>
        <dbReference type="ARBA" id="ARBA00022692"/>
    </source>
</evidence>
<proteinExistence type="predicted"/>
<dbReference type="Gene3D" id="1.20.5.3310">
    <property type="match status" value="1"/>
</dbReference>
<keyword evidence="4" id="KW-0812">Transmembrane</keyword>
<dbReference type="NCBIfam" id="TIGR01410">
    <property type="entry name" value="tatB"/>
    <property type="match status" value="1"/>
</dbReference>
<evidence type="ECO:0000256" key="7">
    <source>
        <dbReference type="ARBA" id="ARBA00023010"/>
    </source>
</evidence>
<evidence type="ECO:0000313" key="9">
    <source>
        <dbReference type="EMBL" id="KKN95432.1"/>
    </source>
</evidence>
<evidence type="ECO:0000256" key="3">
    <source>
        <dbReference type="ARBA" id="ARBA00022475"/>
    </source>
</evidence>
<evidence type="ECO:0000256" key="6">
    <source>
        <dbReference type="ARBA" id="ARBA00022989"/>
    </source>
</evidence>
<dbReference type="InterPro" id="IPR003369">
    <property type="entry name" value="TatA/B/E"/>
</dbReference>
<evidence type="ECO:0000256" key="1">
    <source>
        <dbReference type="ARBA" id="ARBA00004167"/>
    </source>
</evidence>
<dbReference type="PRINTS" id="PR01506">
    <property type="entry name" value="TATBPROTEIN"/>
</dbReference>
<dbReference type="GO" id="GO:0008320">
    <property type="term" value="F:protein transmembrane transporter activity"/>
    <property type="evidence" value="ECO:0007669"/>
    <property type="project" value="InterPro"/>
</dbReference>
<evidence type="ECO:0000256" key="8">
    <source>
        <dbReference type="ARBA" id="ARBA00023136"/>
    </source>
</evidence>
<dbReference type="GO" id="GO:0043953">
    <property type="term" value="P:protein transport by the Tat complex"/>
    <property type="evidence" value="ECO:0007669"/>
    <property type="project" value="InterPro"/>
</dbReference>
<dbReference type="PANTHER" id="PTHR33162">
    <property type="entry name" value="SEC-INDEPENDENT PROTEIN TRANSLOCASE PROTEIN TATA, CHLOROPLASTIC"/>
    <property type="match status" value="1"/>
</dbReference>
<keyword evidence="2" id="KW-0813">Transport</keyword>
<sequence length="94" mass="10479">MFGNGMTEWLLVFVVGLLILGPERLPAVTRSVGRVMGRAKSMLADVQRELSESVPADELKVVSDNVKMLRQSNVKTLVRRVVVDEVTELERKQG</sequence>
<keyword evidence="8" id="KW-0472">Membrane</keyword>
<accession>A0A0F9V6W3</accession>
<comment type="subcellular location">
    <subcellularLocation>
        <location evidence="1">Membrane</location>
        <topology evidence="1">Single-pass membrane protein</topology>
    </subcellularLocation>
</comment>
<dbReference type="PANTHER" id="PTHR33162:SF1">
    <property type="entry name" value="SEC-INDEPENDENT PROTEIN TRANSLOCASE PROTEIN TATA, CHLOROPLASTIC"/>
    <property type="match status" value="1"/>
</dbReference>
<reference evidence="9" key="1">
    <citation type="journal article" date="2015" name="Nature">
        <title>Complex archaea that bridge the gap between prokaryotes and eukaryotes.</title>
        <authorList>
            <person name="Spang A."/>
            <person name="Saw J.H."/>
            <person name="Jorgensen S.L."/>
            <person name="Zaremba-Niedzwiedzka K."/>
            <person name="Martijn J."/>
            <person name="Lind A.E."/>
            <person name="van Eijk R."/>
            <person name="Schleper C."/>
            <person name="Guy L."/>
            <person name="Ettema T.J."/>
        </authorList>
    </citation>
    <scope>NUCLEOTIDE SEQUENCE</scope>
</reference>
<keyword evidence="6" id="KW-1133">Transmembrane helix</keyword>
<evidence type="ECO:0000256" key="5">
    <source>
        <dbReference type="ARBA" id="ARBA00022927"/>
    </source>
</evidence>
<protein>
    <recommendedName>
        <fullName evidence="10">Twin-arginine translocation protein TatB</fullName>
    </recommendedName>
</protein>
<evidence type="ECO:0000256" key="2">
    <source>
        <dbReference type="ARBA" id="ARBA00022448"/>
    </source>
</evidence>
<comment type="caution">
    <text evidence="9">The sequence shown here is derived from an EMBL/GenBank/DDBJ whole genome shotgun (WGS) entry which is preliminary data.</text>
</comment>
<name>A0A0F9V6W3_9ZZZZ</name>
<gene>
    <name evidence="9" type="ORF">LCGC14_0176720</name>
</gene>
<evidence type="ECO:0008006" key="10">
    <source>
        <dbReference type="Google" id="ProtNLM"/>
    </source>
</evidence>
<dbReference type="Pfam" id="PF02416">
    <property type="entry name" value="TatA_B_E"/>
    <property type="match status" value="1"/>
</dbReference>
<keyword evidence="3" id="KW-1003">Cell membrane</keyword>
<keyword evidence="5" id="KW-0653">Protein transport</keyword>
<dbReference type="AlphaFoldDB" id="A0A0F9V6W3"/>